<dbReference type="RefSeq" id="WP_073055174.1">
    <property type="nucleotide sequence ID" value="NZ_FQUP01000003.1"/>
</dbReference>
<protein>
    <submittedName>
        <fullName evidence="2">Pimeloyl-ACP methyl ester carboxylesterase</fullName>
    </submittedName>
</protein>
<gene>
    <name evidence="2" type="ORF">SAMN02745157_3499</name>
</gene>
<dbReference type="STRING" id="1122133.SAMN02745157_3499"/>
<name>A0A1M5GRT0_9HYPH</name>
<dbReference type="SUPFAM" id="SSF53474">
    <property type="entry name" value="alpha/beta-Hydrolases"/>
    <property type="match status" value="1"/>
</dbReference>
<dbReference type="EMBL" id="FQUP01000003">
    <property type="protein sequence ID" value="SHG06343.1"/>
    <property type="molecule type" value="Genomic_DNA"/>
</dbReference>
<dbReference type="PANTHER" id="PTHR43194">
    <property type="entry name" value="HYDROLASE ALPHA/BETA FOLD FAMILY"/>
    <property type="match status" value="1"/>
</dbReference>
<dbReference type="Proteomes" id="UP000184485">
    <property type="component" value="Unassembled WGS sequence"/>
</dbReference>
<dbReference type="InterPro" id="IPR029058">
    <property type="entry name" value="AB_hydrolase_fold"/>
</dbReference>
<organism evidence="2 3">
    <name type="scientific">Kaistia soli DSM 19436</name>
    <dbReference type="NCBI Taxonomy" id="1122133"/>
    <lineage>
        <taxon>Bacteria</taxon>
        <taxon>Pseudomonadati</taxon>
        <taxon>Pseudomonadota</taxon>
        <taxon>Alphaproteobacteria</taxon>
        <taxon>Hyphomicrobiales</taxon>
        <taxon>Kaistiaceae</taxon>
        <taxon>Kaistia</taxon>
    </lineage>
</organism>
<dbReference type="Pfam" id="PF12697">
    <property type="entry name" value="Abhydrolase_6"/>
    <property type="match status" value="1"/>
</dbReference>
<accession>A0A1M5GRT0</accession>
<keyword evidence="3" id="KW-1185">Reference proteome</keyword>
<dbReference type="Gene3D" id="3.40.50.1820">
    <property type="entry name" value="alpha/beta hydrolase"/>
    <property type="match status" value="1"/>
</dbReference>
<evidence type="ECO:0000313" key="2">
    <source>
        <dbReference type="EMBL" id="SHG06343.1"/>
    </source>
</evidence>
<dbReference type="PANTHER" id="PTHR43194:SF2">
    <property type="entry name" value="PEROXISOMAL MEMBRANE PROTEIN LPX1"/>
    <property type="match status" value="1"/>
</dbReference>
<dbReference type="InterPro" id="IPR050228">
    <property type="entry name" value="Carboxylesterase_BioH"/>
</dbReference>
<sequence length="284" mass="30052">MVEDFSYLGRDGLTLAGRDYGSGDSPLLPVVCLPGLTRTTRDFELLAAPLAARNRRVLVFDYRGRGRSGRDPTGLSYTVPTEIDDILLGMASRGVSRSVFVGTSRGGIIAMSLAAARPDLVAGAVLNDIGSVVEATGLLRIKSYVGKGAAPGDWGEAAGMLRALHGAFFPAFSDLDWQTQARLTFAEQDGKPVMDYDPLLARGLDALNDATPSADLSAVFQALVAVPVMLIRGGTSDLITRETAETMARQHPGLVTIEVPGEGHPPMLRGNLVTAIADFIDGIR</sequence>
<reference evidence="2 3" key="1">
    <citation type="submission" date="2016-11" db="EMBL/GenBank/DDBJ databases">
        <authorList>
            <person name="Jaros S."/>
            <person name="Januszkiewicz K."/>
            <person name="Wedrychowicz H."/>
        </authorList>
    </citation>
    <scope>NUCLEOTIDE SEQUENCE [LARGE SCALE GENOMIC DNA]</scope>
    <source>
        <strain evidence="2 3">DSM 19436</strain>
    </source>
</reference>
<evidence type="ECO:0000259" key="1">
    <source>
        <dbReference type="Pfam" id="PF12697"/>
    </source>
</evidence>
<feature type="domain" description="AB hydrolase-1" evidence="1">
    <location>
        <begin position="30"/>
        <end position="269"/>
    </location>
</feature>
<dbReference type="InterPro" id="IPR000073">
    <property type="entry name" value="AB_hydrolase_1"/>
</dbReference>
<dbReference type="OrthoDB" id="9791366at2"/>
<dbReference type="AlphaFoldDB" id="A0A1M5GRT0"/>
<evidence type="ECO:0000313" key="3">
    <source>
        <dbReference type="Proteomes" id="UP000184485"/>
    </source>
</evidence>
<proteinExistence type="predicted"/>